<reference evidence="3 4" key="1">
    <citation type="submission" date="2016-10" db="EMBL/GenBank/DDBJ databases">
        <authorList>
            <person name="de Groot N.N."/>
        </authorList>
    </citation>
    <scope>NUCLEOTIDE SEQUENCE [LARGE SCALE GENOMIC DNA]</scope>
    <source>
        <strain evidence="3 4">JCM 11308</strain>
    </source>
</reference>
<dbReference type="AlphaFoldDB" id="A0A1G6MMH0"/>
<evidence type="ECO:0000313" key="3">
    <source>
        <dbReference type="EMBL" id="SDC56671.1"/>
    </source>
</evidence>
<evidence type="ECO:0000256" key="2">
    <source>
        <dbReference type="SAM" id="Phobius"/>
    </source>
</evidence>
<protein>
    <submittedName>
        <fullName evidence="3">Uncharacterized protein</fullName>
    </submittedName>
</protein>
<keyword evidence="2" id="KW-0472">Membrane</keyword>
<dbReference type="EMBL" id="FNAB01000001">
    <property type="protein sequence ID" value="SDC56671.1"/>
    <property type="molecule type" value="Genomic_DNA"/>
</dbReference>
<keyword evidence="2" id="KW-0812">Transmembrane</keyword>
<gene>
    <name evidence="3" type="ORF">SAMN05444580_101235</name>
</gene>
<feature type="region of interest" description="Disordered" evidence="1">
    <location>
        <begin position="1"/>
        <end position="21"/>
    </location>
</feature>
<sequence>MTEQTPPSPPPIQGPDRASNDVQYRTMTVKTIRGREGATRTKWQNQGWEFVSQTQGTLRTELSFRKVKPKGVGSYAAQAYAAFRSLQPKTQKVTLGIVCGLVAILVLAGVIASVVGGESEAPNATKASATKSAAPNPATSEEPTAQSPTQEVRPYSYEGPKYEVVTVNEGAGMGKLDQHWVHTAKLDYSTDAYKEQIKLIVADVARGAGTAKVLVDVVTDKEIIQAESADTIGDFMDSHDQDYWKNVMVPKEASDWVASYVGGIDQDEGKLSDAESAFEITWFIAGNSPKFEKWKPEVTGSP</sequence>
<feature type="transmembrane region" description="Helical" evidence="2">
    <location>
        <begin position="93"/>
        <end position="115"/>
    </location>
</feature>
<dbReference type="RefSeq" id="WP_139191111.1">
    <property type="nucleotide sequence ID" value="NZ_FNAB01000001.1"/>
</dbReference>
<dbReference type="Proteomes" id="UP000199417">
    <property type="component" value="Unassembled WGS sequence"/>
</dbReference>
<keyword evidence="2" id="KW-1133">Transmembrane helix</keyword>
<dbReference type="STRING" id="168276.SAMN05444580_101235"/>
<evidence type="ECO:0000256" key="1">
    <source>
        <dbReference type="SAM" id="MobiDB-lite"/>
    </source>
</evidence>
<name>A0A1G6MMH0_9NOCA</name>
<proteinExistence type="predicted"/>
<feature type="compositionally biased region" description="Pro residues" evidence="1">
    <location>
        <begin position="1"/>
        <end position="13"/>
    </location>
</feature>
<evidence type="ECO:0000313" key="4">
    <source>
        <dbReference type="Proteomes" id="UP000199417"/>
    </source>
</evidence>
<accession>A0A1G6MMH0</accession>
<organism evidence="3 4">
    <name type="scientific">Rhodococcus tukisamuensis</name>
    <dbReference type="NCBI Taxonomy" id="168276"/>
    <lineage>
        <taxon>Bacteria</taxon>
        <taxon>Bacillati</taxon>
        <taxon>Actinomycetota</taxon>
        <taxon>Actinomycetes</taxon>
        <taxon>Mycobacteriales</taxon>
        <taxon>Nocardiaceae</taxon>
        <taxon>Rhodococcus</taxon>
    </lineage>
</organism>
<feature type="compositionally biased region" description="Polar residues" evidence="1">
    <location>
        <begin position="141"/>
        <end position="150"/>
    </location>
</feature>
<keyword evidence="4" id="KW-1185">Reference proteome</keyword>
<feature type="region of interest" description="Disordered" evidence="1">
    <location>
        <begin position="121"/>
        <end position="153"/>
    </location>
</feature>
<feature type="compositionally biased region" description="Low complexity" evidence="1">
    <location>
        <begin position="121"/>
        <end position="140"/>
    </location>
</feature>